<comment type="catalytic activity">
    <reaction evidence="6">
        <text>an N-acetyl-alpha-D-glucosaminyl-diphospho-di-trans,poly-cis-dolichol + UDP-N-acetyl-alpha-D-glucosamine = an N,N'-diacetylchitobiosyl-diphospho-di-trans,poly-cis-dolichol + UDP + H(+)</text>
        <dbReference type="Rhea" id="RHEA:23380"/>
        <dbReference type="Rhea" id="RHEA-COMP:19507"/>
        <dbReference type="Rhea" id="RHEA-COMP:19510"/>
        <dbReference type="ChEBI" id="CHEBI:15378"/>
        <dbReference type="ChEBI" id="CHEBI:57269"/>
        <dbReference type="ChEBI" id="CHEBI:57705"/>
        <dbReference type="ChEBI" id="CHEBI:58223"/>
        <dbReference type="ChEBI" id="CHEBI:58427"/>
        <dbReference type="EC" id="2.4.1.141"/>
    </reaction>
</comment>
<accession>F4R8B2</accession>
<dbReference type="EC" id="2.4.1.141" evidence="2 7"/>
<dbReference type="GO" id="GO:0004577">
    <property type="term" value="F:N-acetylglucosaminyldiphosphodolichol N-acetylglucosaminyltransferase activity"/>
    <property type="evidence" value="ECO:0007669"/>
    <property type="project" value="UniProtKB-EC"/>
</dbReference>
<evidence type="ECO:0000256" key="5">
    <source>
        <dbReference type="ARBA" id="ARBA00032061"/>
    </source>
</evidence>
<name>F4R8B2_MELLP</name>
<dbReference type="Pfam" id="PF04101">
    <property type="entry name" value="Glyco_tran_28_C"/>
    <property type="match status" value="1"/>
</dbReference>
<organism evidence="10">
    <name type="scientific">Melampsora larici-populina (strain 98AG31 / pathotype 3-4-7)</name>
    <name type="common">Poplar leaf rust fungus</name>
    <dbReference type="NCBI Taxonomy" id="747676"/>
    <lineage>
        <taxon>Eukaryota</taxon>
        <taxon>Fungi</taxon>
        <taxon>Dikarya</taxon>
        <taxon>Basidiomycota</taxon>
        <taxon>Pucciniomycotina</taxon>
        <taxon>Pucciniomycetes</taxon>
        <taxon>Pucciniales</taxon>
        <taxon>Melampsoraceae</taxon>
        <taxon>Melampsora</taxon>
    </lineage>
</organism>
<dbReference type="KEGG" id="mlr:MELLADRAFT_33355"/>
<sequence>MNSQSDPNQTAIITVGSTSFDQLIQSTLTIPSLNSFIKSHITSLIIQHGTTPPTIPFHLISSNQPNQYSYTSTLQVTFYDFIQTIDHLLYTSKLVISHAGSGSILASLGLNFNLYQRHLIFIPNHTLMDSHQSDLIEEISKNNLGQTCELK</sequence>
<feature type="domain" description="Glycosyl transferase family 28 C-terminal" evidence="8">
    <location>
        <begin position="11"/>
        <end position="147"/>
    </location>
</feature>
<keyword evidence="7" id="KW-0256">Endoplasmic reticulum</keyword>
<dbReference type="eggNOG" id="KOG3349">
    <property type="taxonomic scope" value="Eukaryota"/>
</dbReference>
<proteinExistence type="inferred from homology"/>
<dbReference type="Proteomes" id="UP000001072">
    <property type="component" value="Unassembled WGS sequence"/>
</dbReference>
<dbReference type="AlphaFoldDB" id="F4R8B2"/>
<reference evidence="10" key="1">
    <citation type="journal article" date="2011" name="Proc. Natl. Acad. Sci. U.S.A.">
        <title>Obligate biotrophy features unraveled by the genomic analysis of rust fungi.</title>
        <authorList>
            <person name="Duplessis S."/>
            <person name="Cuomo C.A."/>
            <person name="Lin Y.-C."/>
            <person name="Aerts A."/>
            <person name="Tisserant E."/>
            <person name="Veneault-Fourrey C."/>
            <person name="Joly D.L."/>
            <person name="Hacquard S."/>
            <person name="Amselem J."/>
            <person name="Cantarel B.L."/>
            <person name="Chiu R."/>
            <person name="Coutinho P.M."/>
            <person name="Feau N."/>
            <person name="Field M."/>
            <person name="Frey P."/>
            <person name="Gelhaye E."/>
            <person name="Goldberg J."/>
            <person name="Grabherr M.G."/>
            <person name="Kodira C.D."/>
            <person name="Kohler A."/>
            <person name="Kuees U."/>
            <person name="Lindquist E.A."/>
            <person name="Lucas S.M."/>
            <person name="Mago R."/>
            <person name="Mauceli E."/>
            <person name="Morin E."/>
            <person name="Murat C."/>
            <person name="Pangilinan J.L."/>
            <person name="Park R."/>
            <person name="Pearson M."/>
            <person name="Quesneville H."/>
            <person name="Rouhier N."/>
            <person name="Sakthikumar S."/>
            <person name="Salamov A.A."/>
            <person name="Schmutz J."/>
            <person name="Selles B."/>
            <person name="Shapiro H."/>
            <person name="Tanguay P."/>
            <person name="Tuskan G.A."/>
            <person name="Henrissat B."/>
            <person name="Van de Peer Y."/>
            <person name="Rouze P."/>
            <person name="Ellis J.G."/>
            <person name="Dodds P.N."/>
            <person name="Schein J.E."/>
            <person name="Zhong S."/>
            <person name="Hamelin R.C."/>
            <person name="Grigoriev I.V."/>
            <person name="Szabo L.J."/>
            <person name="Martin F."/>
        </authorList>
    </citation>
    <scope>NUCLEOTIDE SEQUENCE [LARGE SCALE GENOMIC DNA]</scope>
    <source>
        <strain evidence="10">98AG31 / pathotype 3-4-7</strain>
    </source>
</reference>
<evidence type="ECO:0000313" key="9">
    <source>
        <dbReference type="EMBL" id="EGG11640.1"/>
    </source>
</evidence>
<comment type="subcellular location">
    <subcellularLocation>
        <location evidence="7">Endoplasmic reticulum</location>
    </subcellularLocation>
</comment>
<protein>
    <recommendedName>
        <fullName evidence="3 7">UDP-N-acetylglucosamine transferase subunit ALG13</fullName>
        <ecNumber evidence="2 7">2.4.1.141</ecNumber>
    </recommendedName>
    <alternativeName>
        <fullName evidence="5 7">Asparagine-linked glycosylation protein 13</fullName>
    </alternativeName>
</protein>
<evidence type="ECO:0000256" key="2">
    <source>
        <dbReference type="ARBA" id="ARBA00012614"/>
    </source>
</evidence>
<dbReference type="GO" id="GO:0006488">
    <property type="term" value="P:dolichol-linked oligosaccharide biosynthetic process"/>
    <property type="evidence" value="ECO:0007669"/>
    <property type="project" value="TreeGrafter"/>
</dbReference>
<dbReference type="GO" id="GO:0043541">
    <property type="term" value="C:UDP-N-acetylglucosamine transferase complex"/>
    <property type="evidence" value="ECO:0007669"/>
    <property type="project" value="TreeGrafter"/>
</dbReference>
<keyword evidence="7 9" id="KW-0808">Transferase</keyword>
<dbReference type="GeneID" id="18927284"/>
<keyword evidence="10" id="KW-1185">Reference proteome</keyword>
<dbReference type="STRING" id="747676.F4R8B2"/>
<dbReference type="PANTHER" id="PTHR47043">
    <property type="entry name" value="UDP-N-ACETYLGLUCOSAMINE TRANSFERASE SUBUNIT ALG13"/>
    <property type="match status" value="1"/>
</dbReference>
<dbReference type="EMBL" id="GL883092">
    <property type="protein sequence ID" value="EGG11640.1"/>
    <property type="molecule type" value="Genomic_DNA"/>
</dbReference>
<evidence type="ECO:0000256" key="1">
    <source>
        <dbReference type="ARBA" id="ARBA00011198"/>
    </source>
</evidence>
<dbReference type="InParanoid" id="F4R8B2"/>
<evidence type="ECO:0000259" key="8">
    <source>
        <dbReference type="Pfam" id="PF04101"/>
    </source>
</evidence>
<evidence type="ECO:0000256" key="7">
    <source>
        <dbReference type="RuleBase" id="RU362128"/>
    </source>
</evidence>
<dbReference type="InterPro" id="IPR007235">
    <property type="entry name" value="Glyco_trans_28_C"/>
</dbReference>
<dbReference type="VEuPathDB" id="FungiDB:MELLADRAFT_33355"/>
<dbReference type="PANTHER" id="PTHR47043:SF1">
    <property type="entry name" value="UDP-N-ACETYLGLUCOSAMINE TRANSFERASE SUBUNIT ALG13"/>
    <property type="match status" value="1"/>
</dbReference>
<dbReference type="RefSeq" id="XP_007405275.1">
    <property type="nucleotide sequence ID" value="XM_007405213.1"/>
</dbReference>
<evidence type="ECO:0000256" key="3">
    <source>
        <dbReference type="ARBA" id="ARBA00017468"/>
    </source>
</evidence>
<dbReference type="HOGENOM" id="CLU_085408_2_2_1"/>
<evidence type="ECO:0000313" key="10">
    <source>
        <dbReference type="Proteomes" id="UP000001072"/>
    </source>
</evidence>
<comment type="subunit">
    <text evidence="1 7">Heterodimer with ALG14 to form a functional enzyme.</text>
</comment>
<dbReference type="InterPro" id="IPR052474">
    <property type="entry name" value="UDP-GlcNAc_transferase"/>
</dbReference>
<evidence type="ECO:0000256" key="4">
    <source>
        <dbReference type="ARBA" id="ARBA00024804"/>
    </source>
</evidence>
<gene>
    <name evidence="7" type="primary">ALG13</name>
    <name evidence="9" type="ORF">MELLADRAFT_33355</name>
</gene>
<evidence type="ECO:0000256" key="6">
    <source>
        <dbReference type="ARBA" id="ARBA00048184"/>
    </source>
</evidence>
<dbReference type="Gene3D" id="3.40.50.2000">
    <property type="entry name" value="Glycogen Phosphorylase B"/>
    <property type="match status" value="1"/>
</dbReference>
<keyword evidence="7" id="KW-0328">Glycosyltransferase</keyword>
<dbReference type="FunCoup" id="F4R8B2">
    <property type="interactions" value="114"/>
</dbReference>
<comment type="function">
    <text evidence="4 7">Involved in protein N-glycosylation. Essential for the second step of the dolichol-linked oligosaccharide pathway.</text>
</comment>
<dbReference type="OrthoDB" id="20273at2759"/>
<comment type="similarity">
    <text evidence="7">Belongs to the glycosyltransferase 28 family.</text>
</comment>